<name>A0AAN6JN65_9BASI</name>
<accession>A0AAN6JN65</accession>
<sequence>MDFTHSHPHSSGSCLCFSPGSTFLAYVASPESAANTVIVCRSDTLQVASQWSFDEVDIHQLQWSDDGLFLHATNTLHGIVFVLSLDPQRQAKDHSDDDQGWAARLEAGYEGLAAATWAPASGPPTILAFSMHQLRLTAYDLANEQITVFENPKRAKSKD</sequence>
<dbReference type="InterPro" id="IPR052778">
    <property type="entry name" value="Centrosome-WD_assoc"/>
</dbReference>
<dbReference type="GO" id="GO:0005815">
    <property type="term" value="C:microtubule organizing center"/>
    <property type="evidence" value="ECO:0007669"/>
    <property type="project" value="TreeGrafter"/>
</dbReference>
<gene>
    <name evidence="1" type="ORF">OC842_001684</name>
</gene>
<proteinExistence type="predicted"/>
<dbReference type="EMBL" id="JAPDMQ010000062">
    <property type="protein sequence ID" value="KAK0537314.1"/>
    <property type="molecule type" value="Genomic_DNA"/>
</dbReference>
<organism evidence="1 2">
    <name type="scientific">Tilletia horrida</name>
    <dbReference type="NCBI Taxonomy" id="155126"/>
    <lineage>
        <taxon>Eukaryota</taxon>
        <taxon>Fungi</taxon>
        <taxon>Dikarya</taxon>
        <taxon>Basidiomycota</taxon>
        <taxon>Ustilaginomycotina</taxon>
        <taxon>Exobasidiomycetes</taxon>
        <taxon>Tilletiales</taxon>
        <taxon>Tilletiaceae</taxon>
        <taxon>Tilletia</taxon>
    </lineage>
</organism>
<dbReference type="AlphaFoldDB" id="A0AAN6JN65"/>
<dbReference type="PANTHER" id="PTHR16220">
    <property type="entry name" value="WD REPEAT PROTEIN 8-RELATED"/>
    <property type="match status" value="1"/>
</dbReference>
<keyword evidence="2" id="KW-1185">Reference proteome</keyword>
<dbReference type="InterPro" id="IPR011044">
    <property type="entry name" value="Quino_amine_DH_bsu"/>
</dbReference>
<dbReference type="PANTHER" id="PTHR16220:SF0">
    <property type="entry name" value="WD REPEAT-CONTAINING PROTEIN WRAP73"/>
    <property type="match status" value="1"/>
</dbReference>
<protein>
    <submittedName>
        <fullName evidence="1">Uncharacterized protein</fullName>
    </submittedName>
</protein>
<dbReference type="SUPFAM" id="SSF50969">
    <property type="entry name" value="YVTN repeat-like/Quinoprotein amine dehydrogenase"/>
    <property type="match status" value="1"/>
</dbReference>
<dbReference type="GO" id="GO:1990811">
    <property type="term" value="C:MWP complex"/>
    <property type="evidence" value="ECO:0007669"/>
    <property type="project" value="TreeGrafter"/>
</dbReference>
<dbReference type="GO" id="GO:1990810">
    <property type="term" value="P:microtubule anchoring at mitotic spindle pole body"/>
    <property type="evidence" value="ECO:0007669"/>
    <property type="project" value="TreeGrafter"/>
</dbReference>
<evidence type="ECO:0000313" key="1">
    <source>
        <dbReference type="EMBL" id="KAK0537314.1"/>
    </source>
</evidence>
<reference evidence="1" key="1">
    <citation type="journal article" date="2023" name="PhytoFront">
        <title>Draft Genome Resources of Seven Strains of Tilletia horrida, Causal Agent of Kernel Smut of Rice.</title>
        <authorList>
            <person name="Khanal S."/>
            <person name="Antony Babu S."/>
            <person name="Zhou X.G."/>
        </authorList>
    </citation>
    <scope>NUCLEOTIDE SEQUENCE</scope>
    <source>
        <strain evidence="1">TX3</strain>
    </source>
</reference>
<comment type="caution">
    <text evidence="1">The sequence shown here is derived from an EMBL/GenBank/DDBJ whole genome shotgun (WGS) entry which is preliminary data.</text>
</comment>
<dbReference type="Proteomes" id="UP001176521">
    <property type="component" value="Unassembled WGS sequence"/>
</dbReference>
<evidence type="ECO:0000313" key="2">
    <source>
        <dbReference type="Proteomes" id="UP001176521"/>
    </source>
</evidence>